<reference evidence="1" key="1">
    <citation type="submission" date="2023-07" db="EMBL/GenBank/DDBJ databases">
        <authorList>
            <person name="Kim M.K."/>
        </authorList>
    </citation>
    <scope>NUCLEOTIDE SEQUENCE</scope>
    <source>
        <strain evidence="1">CA1-15</strain>
    </source>
</reference>
<protein>
    <submittedName>
        <fullName evidence="1">Uncharacterized protein</fullName>
    </submittedName>
</protein>
<dbReference type="Proteomes" id="UP001176468">
    <property type="component" value="Unassembled WGS sequence"/>
</dbReference>
<gene>
    <name evidence="1" type="ORF">Q5H94_13565</name>
</gene>
<evidence type="ECO:0000313" key="1">
    <source>
        <dbReference type="EMBL" id="MDO7843359.1"/>
    </source>
</evidence>
<accession>A0ABT9A0J5</accession>
<organism evidence="1 2">
    <name type="scientific">Sphingomonas immobilis</name>
    <dbReference type="NCBI Taxonomy" id="3063997"/>
    <lineage>
        <taxon>Bacteria</taxon>
        <taxon>Pseudomonadati</taxon>
        <taxon>Pseudomonadota</taxon>
        <taxon>Alphaproteobacteria</taxon>
        <taxon>Sphingomonadales</taxon>
        <taxon>Sphingomonadaceae</taxon>
        <taxon>Sphingomonas</taxon>
    </lineage>
</organism>
<proteinExistence type="predicted"/>
<keyword evidence="2" id="KW-1185">Reference proteome</keyword>
<dbReference type="EMBL" id="JAUQSZ010000009">
    <property type="protein sequence ID" value="MDO7843359.1"/>
    <property type="molecule type" value="Genomic_DNA"/>
</dbReference>
<sequence>MQLDEARVKAGLIQMWSAGGMDALVKVMPIDMAPSGGRAIGYCTSYKFIIGRTPAEMENIVGLRSGSKLLNGAAVYAVRPLPTAAQFMYRGHSNTPEGISTTIKPAHPDYPPGLGAPQWEVFGLTQDKLVLLAAVPAGQTFRYPVAALKAA</sequence>
<evidence type="ECO:0000313" key="2">
    <source>
        <dbReference type="Proteomes" id="UP001176468"/>
    </source>
</evidence>
<dbReference type="RefSeq" id="WP_304561813.1">
    <property type="nucleotide sequence ID" value="NZ_JAUQSZ010000009.1"/>
</dbReference>
<name>A0ABT9A0J5_9SPHN</name>
<comment type="caution">
    <text evidence="1">The sequence shown here is derived from an EMBL/GenBank/DDBJ whole genome shotgun (WGS) entry which is preliminary data.</text>
</comment>